<dbReference type="InterPro" id="IPR036291">
    <property type="entry name" value="NAD(P)-bd_dom_sf"/>
</dbReference>
<dbReference type="Proteomes" id="UP000530928">
    <property type="component" value="Unassembled WGS sequence"/>
</dbReference>
<keyword evidence="2" id="KW-0560">Oxidoreductase</keyword>
<dbReference type="InterPro" id="IPR015815">
    <property type="entry name" value="HIBADH-related"/>
</dbReference>
<dbReference type="Pfam" id="PF21761">
    <property type="entry name" value="RedAm-like_C"/>
    <property type="match status" value="1"/>
</dbReference>
<proteinExistence type="inferred from homology"/>
<dbReference type="EMBL" id="JACDUR010000004">
    <property type="protein sequence ID" value="MBA2892801.1"/>
    <property type="molecule type" value="Genomic_DNA"/>
</dbReference>
<dbReference type="Gene3D" id="1.10.1040.10">
    <property type="entry name" value="N-(1-d-carboxylethyl)-l-norvaline Dehydrogenase, domain 2"/>
    <property type="match status" value="1"/>
</dbReference>
<feature type="domain" description="NADPH-dependent reductive aminase-like C-terminal" evidence="4">
    <location>
        <begin position="154"/>
        <end position="280"/>
    </location>
</feature>
<evidence type="ECO:0000313" key="6">
    <source>
        <dbReference type="Proteomes" id="UP000530928"/>
    </source>
</evidence>
<dbReference type="PIRSF" id="PIRSF000103">
    <property type="entry name" value="HIBADH"/>
    <property type="match status" value="1"/>
</dbReference>
<evidence type="ECO:0000259" key="3">
    <source>
        <dbReference type="Pfam" id="PF03446"/>
    </source>
</evidence>
<dbReference type="InterPro" id="IPR006115">
    <property type="entry name" value="6PGDH_NADP-bd"/>
</dbReference>
<dbReference type="InterPro" id="IPR051265">
    <property type="entry name" value="HIBADH-related_NP60_sf"/>
</dbReference>
<evidence type="ECO:0000313" key="5">
    <source>
        <dbReference type="EMBL" id="MBA2892801.1"/>
    </source>
</evidence>
<dbReference type="Pfam" id="PF03446">
    <property type="entry name" value="NAD_binding_2"/>
    <property type="match status" value="1"/>
</dbReference>
<sequence>MTKNVTIAGLGAMGSKMAEVYLDHGYEVTVWNRTAAKADPLVARGAVRADTAATGALILISQVDYRSMYDSLGDADLSGKVLVNLSSDTPQTLREAARWVSERGGELVTAGIMVPPPGIGQPGAYSFYSGSESLVERHRQTLEVLGEVKFMGEDHGLAMAYYTASLHLFFSTLAAFMQGAALVGDAGTFLPFAQETMVELGGDGPMGYLKILAREIEQGVYPGGENNMHMMAVSMEHILHASKDAGLDVTLPAALAEVMNRTVGSGHAADGLGSVYEVIRPRSRSISSV</sequence>
<dbReference type="AlphaFoldDB" id="A0A7W0CKJ4"/>
<dbReference type="GO" id="GO:0050661">
    <property type="term" value="F:NADP binding"/>
    <property type="evidence" value="ECO:0007669"/>
    <property type="project" value="InterPro"/>
</dbReference>
<protein>
    <submittedName>
        <fullName evidence="5">3-hydroxyisobutyrate dehydrogenase-like beta-hydroxyacid dehydrogenase</fullName>
    </submittedName>
</protein>
<accession>A0A7W0CKJ4</accession>
<gene>
    <name evidence="5" type="ORF">HNR30_004155</name>
</gene>
<feature type="domain" description="6-phosphogluconate dehydrogenase NADP-binding" evidence="3">
    <location>
        <begin position="5"/>
        <end position="148"/>
    </location>
</feature>
<evidence type="ECO:0000256" key="1">
    <source>
        <dbReference type="ARBA" id="ARBA00009080"/>
    </source>
</evidence>
<reference evidence="5 6" key="1">
    <citation type="submission" date="2020-07" db="EMBL/GenBank/DDBJ databases">
        <title>Genomic Encyclopedia of Type Strains, Phase IV (KMG-IV): sequencing the most valuable type-strain genomes for metagenomic binning, comparative biology and taxonomic classification.</title>
        <authorList>
            <person name="Goeker M."/>
        </authorList>
    </citation>
    <scope>NUCLEOTIDE SEQUENCE [LARGE SCALE GENOMIC DNA]</scope>
    <source>
        <strain evidence="5 6">DSM 45533</strain>
    </source>
</reference>
<dbReference type="PANTHER" id="PTHR43580">
    <property type="entry name" value="OXIDOREDUCTASE GLYR1-RELATED"/>
    <property type="match status" value="1"/>
</dbReference>
<evidence type="ECO:0000259" key="4">
    <source>
        <dbReference type="Pfam" id="PF21761"/>
    </source>
</evidence>
<dbReference type="SUPFAM" id="SSF51735">
    <property type="entry name" value="NAD(P)-binding Rossmann-fold domains"/>
    <property type="match status" value="1"/>
</dbReference>
<dbReference type="RefSeq" id="WP_181611523.1">
    <property type="nucleotide sequence ID" value="NZ_BAABAM010000003.1"/>
</dbReference>
<dbReference type="PANTHER" id="PTHR43580:SF2">
    <property type="entry name" value="CYTOKINE-LIKE NUCLEAR FACTOR N-PAC"/>
    <property type="match status" value="1"/>
</dbReference>
<name>A0A7W0CKJ4_9ACTN</name>
<keyword evidence="6" id="KW-1185">Reference proteome</keyword>
<dbReference type="InterPro" id="IPR048666">
    <property type="entry name" value="RedAm-like_C"/>
</dbReference>
<comment type="similarity">
    <text evidence="1">Belongs to the HIBADH-related family.</text>
</comment>
<organism evidence="5 6">
    <name type="scientific">Nonomuraea soli</name>
    <dbReference type="NCBI Taxonomy" id="1032476"/>
    <lineage>
        <taxon>Bacteria</taxon>
        <taxon>Bacillati</taxon>
        <taxon>Actinomycetota</taxon>
        <taxon>Actinomycetes</taxon>
        <taxon>Streptosporangiales</taxon>
        <taxon>Streptosporangiaceae</taxon>
        <taxon>Nonomuraea</taxon>
    </lineage>
</organism>
<evidence type="ECO:0000256" key="2">
    <source>
        <dbReference type="ARBA" id="ARBA00023002"/>
    </source>
</evidence>
<dbReference type="Gene3D" id="3.40.50.720">
    <property type="entry name" value="NAD(P)-binding Rossmann-like Domain"/>
    <property type="match status" value="1"/>
</dbReference>
<dbReference type="GO" id="GO:0016491">
    <property type="term" value="F:oxidoreductase activity"/>
    <property type="evidence" value="ECO:0007669"/>
    <property type="project" value="UniProtKB-KW"/>
</dbReference>
<dbReference type="InterPro" id="IPR013328">
    <property type="entry name" value="6PGD_dom2"/>
</dbReference>
<comment type="caution">
    <text evidence="5">The sequence shown here is derived from an EMBL/GenBank/DDBJ whole genome shotgun (WGS) entry which is preliminary data.</text>
</comment>